<dbReference type="GO" id="GO:0019829">
    <property type="term" value="F:ATPase-coupled monoatomic cation transmembrane transporter activity"/>
    <property type="evidence" value="ECO:0007669"/>
    <property type="project" value="UniProtKB-UniRule"/>
</dbReference>
<dbReference type="InterPro" id="IPR001757">
    <property type="entry name" value="P_typ_ATPase"/>
</dbReference>
<dbReference type="InterPro" id="IPR023299">
    <property type="entry name" value="ATPase_P-typ_cyto_dom_N"/>
</dbReference>
<evidence type="ECO:0000256" key="10">
    <source>
        <dbReference type="ARBA" id="ARBA00022989"/>
    </source>
</evidence>
<keyword evidence="5 13" id="KW-0479">Metal-binding</keyword>
<name>A0AAN6URM3_9PEZI</name>
<evidence type="ECO:0000313" key="18">
    <source>
        <dbReference type="Proteomes" id="UP001304895"/>
    </source>
</evidence>
<dbReference type="InterPro" id="IPR018303">
    <property type="entry name" value="ATPase_P-typ_P_site"/>
</dbReference>
<proteinExistence type="inferred from homology"/>
<feature type="transmembrane region" description="Helical" evidence="13">
    <location>
        <begin position="329"/>
        <end position="349"/>
    </location>
</feature>
<keyword evidence="8 13" id="KW-0460">Magnesium</keyword>
<protein>
    <recommendedName>
        <fullName evidence="13">Cation-transporting ATPase</fullName>
        <ecNumber evidence="13">7.2.2.-</ecNumber>
    </recommendedName>
</protein>
<dbReference type="InterPro" id="IPR006544">
    <property type="entry name" value="P-type_TPase_V"/>
</dbReference>
<dbReference type="SUPFAM" id="SSF81660">
    <property type="entry name" value="Metal cation-transporting ATPase, ATP-binding domain N"/>
    <property type="match status" value="1"/>
</dbReference>
<feature type="compositionally biased region" description="Acidic residues" evidence="14">
    <location>
        <begin position="29"/>
        <end position="39"/>
    </location>
</feature>
<keyword evidence="6 13" id="KW-0547">Nucleotide-binding</keyword>
<feature type="transmembrane region" description="Helical" evidence="13">
    <location>
        <begin position="1202"/>
        <end position="1222"/>
    </location>
</feature>
<feature type="transmembrane region" description="Helical" evidence="13">
    <location>
        <begin position="539"/>
        <end position="564"/>
    </location>
</feature>
<comment type="caution">
    <text evidence="17">The sequence shown here is derived from an EMBL/GenBank/DDBJ whole genome shotgun (WGS) entry which is preliminary data.</text>
</comment>
<evidence type="ECO:0000256" key="6">
    <source>
        <dbReference type="ARBA" id="ARBA00022741"/>
    </source>
</evidence>
<dbReference type="GO" id="GO:0016887">
    <property type="term" value="F:ATP hydrolysis activity"/>
    <property type="evidence" value="ECO:0007669"/>
    <property type="project" value="InterPro"/>
</dbReference>
<dbReference type="EMBL" id="MU853402">
    <property type="protein sequence ID" value="KAK4137605.1"/>
    <property type="molecule type" value="Genomic_DNA"/>
</dbReference>
<dbReference type="PROSITE" id="PS00154">
    <property type="entry name" value="ATPASE_E1_E2"/>
    <property type="match status" value="1"/>
</dbReference>
<gene>
    <name evidence="17" type="ORF">BT67DRAFT_438861</name>
</gene>
<evidence type="ECO:0000256" key="13">
    <source>
        <dbReference type="RuleBase" id="RU362082"/>
    </source>
</evidence>
<evidence type="ECO:0000256" key="2">
    <source>
        <dbReference type="ARBA" id="ARBA00006000"/>
    </source>
</evidence>
<dbReference type="InterPro" id="IPR023214">
    <property type="entry name" value="HAD_sf"/>
</dbReference>
<evidence type="ECO:0000256" key="3">
    <source>
        <dbReference type="ARBA" id="ARBA00022553"/>
    </source>
</evidence>
<evidence type="ECO:0000256" key="14">
    <source>
        <dbReference type="SAM" id="MobiDB-lite"/>
    </source>
</evidence>
<evidence type="ECO:0000256" key="4">
    <source>
        <dbReference type="ARBA" id="ARBA00022692"/>
    </source>
</evidence>
<feature type="transmembrane region" description="Helical" evidence="13">
    <location>
        <begin position="144"/>
        <end position="165"/>
    </location>
</feature>
<keyword evidence="10 13" id="KW-1133">Transmembrane helix</keyword>
<dbReference type="PRINTS" id="PR00119">
    <property type="entry name" value="CATATPASE"/>
</dbReference>
<feature type="transmembrane region" description="Helical" evidence="13">
    <location>
        <begin position="1125"/>
        <end position="1147"/>
    </location>
</feature>
<dbReference type="InterPro" id="IPR047821">
    <property type="entry name" value="P5B-type_ATPase"/>
</dbReference>
<dbReference type="InterPro" id="IPR044492">
    <property type="entry name" value="P_typ_ATPase_HD_dom"/>
</dbReference>
<dbReference type="Proteomes" id="UP001304895">
    <property type="component" value="Unassembled WGS sequence"/>
</dbReference>
<dbReference type="FunFam" id="3.40.1110.10:FF:000057">
    <property type="entry name" value="Cation-transporting ATPase"/>
    <property type="match status" value="1"/>
</dbReference>
<dbReference type="InterPro" id="IPR008250">
    <property type="entry name" value="ATPase_P-typ_transduc_dom_A_sf"/>
</dbReference>
<feature type="transmembrane region" description="Helical" evidence="13">
    <location>
        <begin position="1234"/>
        <end position="1255"/>
    </location>
</feature>
<dbReference type="SUPFAM" id="SSF56784">
    <property type="entry name" value="HAD-like"/>
    <property type="match status" value="1"/>
</dbReference>
<keyword evidence="18" id="KW-1185">Reference proteome</keyword>
<dbReference type="GO" id="GO:0005524">
    <property type="term" value="F:ATP binding"/>
    <property type="evidence" value="ECO:0007669"/>
    <property type="project" value="UniProtKB-UniRule"/>
</dbReference>
<dbReference type="NCBIfam" id="TIGR01494">
    <property type="entry name" value="ATPase_P-type"/>
    <property type="match status" value="1"/>
</dbReference>
<keyword evidence="11 13" id="KW-0472">Membrane</keyword>
<dbReference type="FunFam" id="3.40.50.1000:FF:000068">
    <property type="entry name" value="Cation-transporting ATPase"/>
    <property type="match status" value="1"/>
</dbReference>
<dbReference type="GO" id="GO:0046872">
    <property type="term" value="F:metal ion binding"/>
    <property type="evidence" value="ECO:0007669"/>
    <property type="project" value="UniProtKB-UniRule"/>
</dbReference>
<evidence type="ECO:0000256" key="12">
    <source>
        <dbReference type="ARBA" id="ARBA00049360"/>
    </source>
</evidence>
<evidence type="ECO:0000256" key="1">
    <source>
        <dbReference type="ARBA" id="ARBA00004141"/>
    </source>
</evidence>
<dbReference type="InterPro" id="IPR036412">
    <property type="entry name" value="HAD-like_sf"/>
</dbReference>
<dbReference type="Gene3D" id="2.70.150.10">
    <property type="entry name" value="Calcium-transporting ATPase, cytoplasmic transduction domain A"/>
    <property type="match status" value="1"/>
</dbReference>
<dbReference type="InterPro" id="IPR059000">
    <property type="entry name" value="ATPase_P-type_domA"/>
</dbReference>
<dbReference type="SFLD" id="SFLDF00027">
    <property type="entry name" value="p-type_atpase"/>
    <property type="match status" value="1"/>
</dbReference>
<dbReference type="GO" id="GO:0006874">
    <property type="term" value="P:intracellular calcium ion homeostasis"/>
    <property type="evidence" value="ECO:0007669"/>
    <property type="project" value="TreeGrafter"/>
</dbReference>
<evidence type="ECO:0000256" key="7">
    <source>
        <dbReference type="ARBA" id="ARBA00022840"/>
    </source>
</evidence>
<feature type="region of interest" description="Disordered" evidence="14">
    <location>
        <begin position="1"/>
        <end position="104"/>
    </location>
</feature>
<dbReference type="Gene3D" id="3.40.50.1000">
    <property type="entry name" value="HAD superfamily/HAD-like"/>
    <property type="match status" value="1"/>
</dbReference>
<dbReference type="EC" id="7.2.2.-" evidence="13"/>
<evidence type="ECO:0000313" key="17">
    <source>
        <dbReference type="EMBL" id="KAK4137605.1"/>
    </source>
</evidence>
<dbReference type="FunFam" id="2.70.150.10:FF:000119">
    <property type="entry name" value="Cation-transporting ATPase"/>
    <property type="match status" value="1"/>
</dbReference>
<dbReference type="Gene3D" id="3.40.1110.10">
    <property type="entry name" value="Calcium-transporting ATPase, cytoplasmic domain N"/>
    <property type="match status" value="1"/>
</dbReference>
<feature type="domain" description="P5B-type ATPase N-terminal" evidence="16">
    <location>
        <begin position="131"/>
        <end position="250"/>
    </location>
</feature>
<dbReference type="GO" id="GO:0016020">
    <property type="term" value="C:membrane"/>
    <property type="evidence" value="ECO:0007669"/>
    <property type="project" value="UniProtKB-SubCell"/>
</dbReference>
<keyword evidence="7 13" id="KW-0067">ATP-binding</keyword>
<dbReference type="GO" id="GO:0015662">
    <property type="term" value="F:P-type ion transporter activity"/>
    <property type="evidence" value="ECO:0007669"/>
    <property type="project" value="InterPro"/>
</dbReference>
<keyword evidence="3" id="KW-0597">Phosphoprotein</keyword>
<dbReference type="SUPFAM" id="SSF81653">
    <property type="entry name" value="Calcium ATPase, transduction domain A"/>
    <property type="match status" value="1"/>
</dbReference>
<comment type="similarity">
    <text evidence="2 13">Belongs to the cation transport ATPase (P-type) (TC 3.A.3) family. Type V subfamily.</text>
</comment>
<dbReference type="FunFam" id="1.20.1110.10:FF:000032">
    <property type="entry name" value="Cation-transporting ATPase"/>
    <property type="match status" value="1"/>
</dbReference>
<dbReference type="Pfam" id="PF00122">
    <property type="entry name" value="E1-E2_ATPase"/>
    <property type="match status" value="1"/>
</dbReference>
<feature type="transmembrane region" description="Helical" evidence="13">
    <location>
        <begin position="1172"/>
        <end position="1190"/>
    </location>
</feature>
<dbReference type="SFLD" id="SFLDS00003">
    <property type="entry name" value="Haloacid_Dehalogenase"/>
    <property type="match status" value="1"/>
</dbReference>
<dbReference type="Pfam" id="PF12409">
    <property type="entry name" value="P5-ATPase"/>
    <property type="match status" value="1"/>
</dbReference>
<feature type="transmembrane region" description="Helical" evidence="13">
    <location>
        <begin position="513"/>
        <end position="533"/>
    </location>
</feature>
<evidence type="ECO:0000256" key="5">
    <source>
        <dbReference type="ARBA" id="ARBA00022723"/>
    </source>
</evidence>
<comment type="subcellular location">
    <subcellularLocation>
        <location evidence="1 13">Membrane</location>
        <topology evidence="1 13">Multi-pass membrane protein</topology>
    </subcellularLocation>
</comment>
<reference evidence="17" key="1">
    <citation type="journal article" date="2023" name="Mol. Phylogenet. Evol.">
        <title>Genome-scale phylogeny and comparative genomics of the fungal order Sordariales.</title>
        <authorList>
            <person name="Hensen N."/>
            <person name="Bonometti L."/>
            <person name="Westerberg I."/>
            <person name="Brannstrom I.O."/>
            <person name="Guillou S."/>
            <person name="Cros-Aarteil S."/>
            <person name="Calhoun S."/>
            <person name="Haridas S."/>
            <person name="Kuo A."/>
            <person name="Mondo S."/>
            <person name="Pangilinan J."/>
            <person name="Riley R."/>
            <person name="LaButti K."/>
            <person name="Andreopoulos B."/>
            <person name="Lipzen A."/>
            <person name="Chen C."/>
            <person name="Yan M."/>
            <person name="Daum C."/>
            <person name="Ng V."/>
            <person name="Clum A."/>
            <person name="Steindorff A."/>
            <person name="Ohm R.A."/>
            <person name="Martin F."/>
            <person name="Silar P."/>
            <person name="Natvig D.O."/>
            <person name="Lalanne C."/>
            <person name="Gautier V."/>
            <person name="Ament-Velasquez S.L."/>
            <person name="Kruys A."/>
            <person name="Hutchinson M.I."/>
            <person name="Powell A.J."/>
            <person name="Barry K."/>
            <person name="Miller A.N."/>
            <person name="Grigoriev I.V."/>
            <person name="Debuchy R."/>
            <person name="Gladieux P."/>
            <person name="Hiltunen Thoren M."/>
            <person name="Johannesson H."/>
        </authorList>
    </citation>
    <scope>NUCLEOTIDE SEQUENCE</scope>
    <source>
        <strain evidence="17">CBS 123565</strain>
    </source>
</reference>
<reference evidence="17" key="2">
    <citation type="submission" date="2023-05" db="EMBL/GenBank/DDBJ databases">
        <authorList>
            <consortium name="Lawrence Berkeley National Laboratory"/>
            <person name="Steindorff A."/>
            <person name="Hensen N."/>
            <person name="Bonometti L."/>
            <person name="Westerberg I."/>
            <person name="Brannstrom I.O."/>
            <person name="Guillou S."/>
            <person name="Cros-Aarteil S."/>
            <person name="Calhoun S."/>
            <person name="Haridas S."/>
            <person name="Kuo A."/>
            <person name="Mondo S."/>
            <person name="Pangilinan J."/>
            <person name="Riley R."/>
            <person name="Labutti K."/>
            <person name="Andreopoulos B."/>
            <person name="Lipzen A."/>
            <person name="Chen C."/>
            <person name="Yanf M."/>
            <person name="Daum C."/>
            <person name="Ng V."/>
            <person name="Clum A."/>
            <person name="Ohm R."/>
            <person name="Martin F."/>
            <person name="Silar P."/>
            <person name="Natvig D."/>
            <person name="Lalanne C."/>
            <person name="Gautier V."/>
            <person name="Ament-Velasquez S.L."/>
            <person name="Kruys A."/>
            <person name="Hutchinson M.I."/>
            <person name="Powell A.J."/>
            <person name="Barry K."/>
            <person name="Miller A.N."/>
            <person name="Grigoriev I.V."/>
            <person name="Debuchy R."/>
            <person name="Gladieux P."/>
            <person name="Thoren M.H."/>
            <person name="Johannesson H."/>
        </authorList>
    </citation>
    <scope>NUCLEOTIDE SEQUENCE</scope>
    <source>
        <strain evidence="17">CBS 123565</strain>
    </source>
</reference>
<feature type="compositionally biased region" description="Basic residues" evidence="14">
    <location>
        <begin position="88"/>
        <end position="104"/>
    </location>
</feature>
<dbReference type="InterPro" id="IPR047819">
    <property type="entry name" value="P5A-ATPase_N"/>
</dbReference>
<dbReference type="SFLD" id="SFLDG00002">
    <property type="entry name" value="C1.7:_P-type_atpase_like"/>
    <property type="match status" value="1"/>
</dbReference>
<evidence type="ECO:0000256" key="8">
    <source>
        <dbReference type="ARBA" id="ARBA00022842"/>
    </source>
</evidence>
<dbReference type="CDD" id="cd07542">
    <property type="entry name" value="P-type_ATPase_cation"/>
    <property type="match status" value="1"/>
</dbReference>
<comment type="catalytic activity">
    <reaction evidence="12 13">
        <text>ATP + H2O = ADP + phosphate + H(+)</text>
        <dbReference type="Rhea" id="RHEA:13065"/>
        <dbReference type="ChEBI" id="CHEBI:15377"/>
        <dbReference type="ChEBI" id="CHEBI:15378"/>
        <dbReference type="ChEBI" id="CHEBI:30616"/>
        <dbReference type="ChEBI" id="CHEBI:43474"/>
        <dbReference type="ChEBI" id="CHEBI:456216"/>
    </reaction>
</comment>
<evidence type="ECO:0000259" key="16">
    <source>
        <dbReference type="Pfam" id="PF12409"/>
    </source>
</evidence>
<dbReference type="PANTHER" id="PTHR45630:SF8">
    <property type="entry name" value="CATION-TRANSPORTING ATPASE"/>
    <property type="match status" value="1"/>
</dbReference>
<evidence type="ECO:0000256" key="11">
    <source>
        <dbReference type="ARBA" id="ARBA00023136"/>
    </source>
</evidence>
<dbReference type="NCBIfam" id="TIGR01657">
    <property type="entry name" value="P-ATPase-V"/>
    <property type="match status" value="1"/>
</dbReference>
<feature type="region of interest" description="Disordered" evidence="14">
    <location>
        <begin position="690"/>
        <end position="730"/>
    </location>
</feature>
<evidence type="ECO:0000259" key="15">
    <source>
        <dbReference type="Pfam" id="PF00122"/>
    </source>
</evidence>
<feature type="transmembrane region" description="Helical" evidence="13">
    <location>
        <begin position="301"/>
        <end position="323"/>
    </location>
</feature>
<feature type="transmembrane region" description="Helical" evidence="13">
    <location>
        <begin position="1061"/>
        <end position="1079"/>
    </location>
</feature>
<organism evidence="17 18">
    <name type="scientific">Trichocladium antarcticum</name>
    <dbReference type="NCBI Taxonomy" id="1450529"/>
    <lineage>
        <taxon>Eukaryota</taxon>
        <taxon>Fungi</taxon>
        <taxon>Dikarya</taxon>
        <taxon>Ascomycota</taxon>
        <taxon>Pezizomycotina</taxon>
        <taxon>Sordariomycetes</taxon>
        <taxon>Sordariomycetidae</taxon>
        <taxon>Sordariales</taxon>
        <taxon>Chaetomiaceae</taxon>
        <taxon>Trichocladium</taxon>
    </lineage>
</organism>
<keyword evidence="4 13" id="KW-0812">Transmembrane</keyword>
<dbReference type="PANTHER" id="PTHR45630">
    <property type="entry name" value="CATION-TRANSPORTING ATPASE-RELATED"/>
    <property type="match status" value="1"/>
</dbReference>
<feature type="transmembrane region" description="Helical" evidence="13">
    <location>
        <begin position="1085"/>
        <end position="1104"/>
    </location>
</feature>
<feature type="domain" description="P-type ATPase A" evidence="15">
    <location>
        <begin position="367"/>
        <end position="496"/>
    </location>
</feature>
<sequence length="1295" mass="144958">MAESLPTSVSAFSHRRARAGSTASFSFYNEEEDEEEDDELGRRGLGSGRPSVDDLDEMPFEDDDDYYEEQEEDSTDLEQNAPGNDHILRRRSSSRSRHSVHSRLLRRDSGVSAGSGYGGIRHNQKVYMVNEDLYIAISGFRTSAVGLAIYFLLCLATLGVAWLVFRWLPRWHVKLVGTRSPLHECQWVVVENQWNEMTILHVDSTPYGRSLSTVFGAPGKMTSYLLDDDQDPILQELRIINYRYVRFYFHPTQDKFLLGNGWKDPLWTNVREIRAGIDSEEKGHRDVVFGSNLIDIEQKSIFQLLVDEAFHPFYVFQIASLILWSLDEYYYYAIAIFLMSLGSIVTTLIETRSTMKRLREISRFECDVRVLRNGFWRYVASSDLVPGDIYEVSDPSLGQFPADSLLLGGDCIVNESMLTGESVPVSKTPATSETLRMLDLSASTAVPEVAKHFLFCGTKIIRARRPQEDSDEEAVALAMVVRTGFNTTKGALVRSMLFPKPSKFSFYRDSFRYISVMACVALLGFTASLVNFIRLDLEWHLIVIRALDLITIVVPPALPATLAIGTNFALGRLKAKQIFCISPQRVNVGGKLDLMCFDKTGTLTEEGLDILGVRVVSRAKNRFTDLLTSPEDLASDQNLTVQGKAHSDTQTAALHTMATCHSLRLVDGEMLGDPLEVKMFEFTNWSFDEGNMGGGGAEDEEQGALHPSVARPPPTPAAKNPANGVDQSSGQNPLLELGVLKSFEFVSQLRRASVIVRTFGQPSGDIYVKGAPECMREICRPESFPTDYDELLSHYTHKGYRVIGCATKHLKKLSWVKAQKMTRPEVESGLDFVGFIIFENKLKPTTAAVLRELLDSNIGTVMVTGDNILTAISVARECDMISKTAHCFVPRFIEGDSRDQNASLQWESIDNQVYRLDPKTLLPLPPPPEEDASLPYDISNLRNYSVAVSGDVFRWVVDFAPAEVMRRMLVTGKVFARMSPDEKHELVEKMQSIDYSCGFCGDGANDCGALKAADVGISLSEAEASVAAPFTSRVFDIRCVPEVIREGRAALVTSFSCFKYMSLYSAIQFTSVSFLYASASNLGDFQFLFIDLALILPIAVFMSWAGPYPELCRKRPTADLVSRKVLTPLLGQIYISILIQALVFVAVRRQPWFIPPVINHDKSNIENSENTALFLTSCFEYILAGVVLNAGRPFRRSGLHNWPFVATILTTLSITLVMLLSPPRWLSKLMQLTYISWDFSLLIMGLGAVYLGLAWTGENWAFQPLAGLIGRLKQSVFKRPKIRKQYKIIQEQMLF</sequence>
<feature type="compositionally biased region" description="Acidic residues" evidence="14">
    <location>
        <begin position="53"/>
        <end position="76"/>
    </location>
</feature>
<keyword evidence="9 13" id="KW-1278">Translocase</keyword>
<feature type="compositionally biased region" description="Polar residues" evidence="14">
    <location>
        <begin position="1"/>
        <end position="11"/>
    </location>
</feature>
<dbReference type="SUPFAM" id="SSF81665">
    <property type="entry name" value="Calcium ATPase, transmembrane domain M"/>
    <property type="match status" value="1"/>
</dbReference>
<evidence type="ECO:0000256" key="9">
    <source>
        <dbReference type="ARBA" id="ARBA00022967"/>
    </source>
</evidence>
<dbReference type="InterPro" id="IPR023298">
    <property type="entry name" value="ATPase_P-typ_TM_dom_sf"/>
</dbReference>
<accession>A0AAN6URM3</accession>